<dbReference type="EMBL" id="VOPW01000001">
    <property type="protein sequence ID" value="TXC66761.1"/>
    <property type="molecule type" value="Genomic_DNA"/>
</dbReference>
<organism evidence="1 2">
    <name type="scientific">Piscinibacter aquaticus</name>
    <dbReference type="NCBI Taxonomy" id="392597"/>
    <lineage>
        <taxon>Bacteria</taxon>
        <taxon>Pseudomonadati</taxon>
        <taxon>Pseudomonadota</taxon>
        <taxon>Betaproteobacteria</taxon>
        <taxon>Burkholderiales</taxon>
        <taxon>Sphaerotilaceae</taxon>
        <taxon>Piscinibacter</taxon>
    </lineage>
</organism>
<dbReference type="AlphaFoldDB" id="A0A5C6U406"/>
<protein>
    <submittedName>
        <fullName evidence="1">Uncharacterized protein</fullName>
    </submittedName>
</protein>
<accession>A0A5C6U406</accession>
<reference evidence="1 2" key="1">
    <citation type="submission" date="2019-08" db="EMBL/GenBank/DDBJ databases">
        <authorList>
            <person name="Khan S.A."/>
            <person name="Jeon C.O."/>
            <person name="Jeong S.E."/>
        </authorList>
    </citation>
    <scope>NUCLEOTIDE SEQUENCE [LARGE SCALE GENOMIC DNA]</scope>
    <source>
        <strain evidence="2">IMCC1728</strain>
    </source>
</reference>
<sequence>MIRNWRVIRTENDLHLAGFLEDGVTCRITTAITYISMPSRLVLTASGRTYELMSSPHPMLLRWA</sequence>
<keyword evidence="2" id="KW-1185">Reference proteome</keyword>
<name>A0A5C6U406_9BURK</name>
<dbReference type="Proteomes" id="UP000321832">
    <property type="component" value="Unassembled WGS sequence"/>
</dbReference>
<evidence type="ECO:0000313" key="2">
    <source>
        <dbReference type="Proteomes" id="UP000321832"/>
    </source>
</evidence>
<proteinExistence type="predicted"/>
<gene>
    <name evidence="1" type="ORF">FSC37_15950</name>
</gene>
<comment type="caution">
    <text evidence="1">The sequence shown here is derived from an EMBL/GenBank/DDBJ whole genome shotgun (WGS) entry which is preliminary data.</text>
</comment>
<evidence type="ECO:0000313" key="1">
    <source>
        <dbReference type="EMBL" id="TXC66761.1"/>
    </source>
</evidence>